<evidence type="ECO:0000256" key="4">
    <source>
        <dbReference type="ARBA" id="ARBA00023134"/>
    </source>
</evidence>
<proteinExistence type="inferred from homology"/>
<evidence type="ECO:0008006" key="7">
    <source>
        <dbReference type="Google" id="ProtNLM"/>
    </source>
</evidence>
<dbReference type="Pfam" id="PF03029">
    <property type="entry name" value="ATP_bind_1"/>
    <property type="match status" value="1"/>
</dbReference>
<keyword evidence="4" id="KW-0342">GTP-binding</keyword>
<evidence type="ECO:0000256" key="1">
    <source>
        <dbReference type="ARBA" id="ARBA00005290"/>
    </source>
</evidence>
<name>A0A437Q684_9GAMM</name>
<dbReference type="PANTHER" id="PTHR42708:SF1">
    <property type="entry name" value="GLIDING MOTILITY PROTEIN MGLA"/>
    <property type="match status" value="1"/>
</dbReference>
<dbReference type="Gene3D" id="3.40.50.300">
    <property type="entry name" value="P-loop containing nucleotide triphosphate hydrolases"/>
    <property type="match status" value="1"/>
</dbReference>
<dbReference type="GO" id="GO:0005525">
    <property type="term" value="F:GTP binding"/>
    <property type="evidence" value="ECO:0007669"/>
    <property type="project" value="UniProtKB-KW"/>
</dbReference>
<evidence type="ECO:0000313" key="5">
    <source>
        <dbReference type="EMBL" id="RVU29997.1"/>
    </source>
</evidence>
<reference evidence="5 6" key="1">
    <citation type="submission" date="2019-01" db="EMBL/GenBank/DDBJ databases">
        <authorList>
            <person name="Chen W.-M."/>
        </authorList>
    </citation>
    <scope>NUCLEOTIDE SEQUENCE [LARGE SCALE GENOMIC DNA]</scope>
    <source>
        <strain evidence="5 6">HPM-16</strain>
    </source>
</reference>
<evidence type="ECO:0000256" key="3">
    <source>
        <dbReference type="ARBA" id="ARBA00022801"/>
    </source>
</evidence>
<comment type="similarity">
    <text evidence="1">Belongs to the GPN-loop GTPase family.</text>
</comment>
<dbReference type="InterPro" id="IPR027417">
    <property type="entry name" value="P-loop_NTPase"/>
</dbReference>
<dbReference type="AlphaFoldDB" id="A0A437Q684"/>
<dbReference type="Proteomes" id="UP000282818">
    <property type="component" value="Unassembled WGS sequence"/>
</dbReference>
<evidence type="ECO:0000313" key="6">
    <source>
        <dbReference type="Proteomes" id="UP000282818"/>
    </source>
</evidence>
<protein>
    <recommendedName>
        <fullName evidence="7">GTP-binding protein</fullName>
    </recommendedName>
</protein>
<sequence length="339" mass="36966">MSYIRHINMLQCASSENNHLTLVCDGLDSMGDHKLIFVGPVGAGKTTAIATLSDHDIISTDAKATDITGQRKATTTVALDYGSLKTGSQKIKLYGAPGQIRFSFMWDVLANELAADTAAVILMLDNTRNAPQRDLAFYVKEFKTLIEDSQLIVAITHTDEKPTPTLAHYHTWLEQLGVSASVLFADARDHEQLLQLLHKALPEVVAAPNVPVTPTSHDAPQSAPAPYQESIKMKDTILNDVMKIRGVTGAILANPMGDILNSSNEDPALEEYLGYIAGMIPAFQSASSFDTARSIHLKSQQGENLTVFIEQEQILGVLSAQRASLRSVKQQVEDLLQWS</sequence>
<gene>
    <name evidence="5" type="ORF">EOE65_13125</name>
</gene>
<keyword evidence="3" id="KW-0378">Hydrolase</keyword>
<dbReference type="InterPro" id="IPR052705">
    <property type="entry name" value="Gliding_Motility_GTPase"/>
</dbReference>
<keyword evidence="2" id="KW-0547">Nucleotide-binding</keyword>
<organism evidence="5 6">
    <name type="scientific">Neptunomonas marina</name>
    <dbReference type="NCBI Taxonomy" id="1815562"/>
    <lineage>
        <taxon>Bacteria</taxon>
        <taxon>Pseudomonadati</taxon>
        <taxon>Pseudomonadota</taxon>
        <taxon>Gammaproteobacteria</taxon>
        <taxon>Oceanospirillales</taxon>
        <taxon>Oceanospirillaceae</taxon>
        <taxon>Neptunomonas</taxon>
    </lineage>
</organism>
<keyword evidence="6" id="KW-1185">Reference proteome</keyword>
<dbReference type="PANTHER" id="PTHR42708">
    <property type="entry name" value="ATP/GTP-BINDING PROTEIN-RELATED"/>
    <property type="match status" value="1"/>
</dbReference>
<accession>A0A437Q684</accession>
<dbReference type="GO" id="GO:0016787">
    <property type="term" value="F:hydrolase activity"/>
    <property type="evidence" value="ECO:0007669"/>
    <property type="project" value="UniProtKB-KW"/>
</dbReference>
<dbReference type="SUPFAM" id="SSF52540">
    <property type="entry name" value="P-loop containing nucleoside triphosphate hydrolases"/>
    <property type="match status" value="1"/>
</dbReference>
<evidence type="ECO:0000256" key="2">
    <source>
        <dbReference type="ARBA" id="ARBA00022741"/>
    </source>
</evidence>
<dbReference type="SUPFAM" id="SSF103196">
    <property type="entry name" value="Roadblock/LC7 domain"/>
    <property type="match status" value="1"/>
</dbReference>
<dbReference type="EMBL" id="SACQ01000006">
    <property type="protein sequence ID" value="RVU29997.1"/>
    <property type="molecule type" value="Genomic_DNA"/>
</dbReference>
<comment type="caution">
    <text evidence="5">The sequence shown here is derived from an EMBL/GenBank/DDBJ whole genome shotgun (WGS) entry which is preliminary data.</text>
</comment>
<dbReference type="CDD" id="cd00882">
    <property type="entry name" value="Ras_like_GTPase"/>
    <property type="match status" value="1"/>
</dbReference>
<dbReference type="InterPro" id="IPR004130">
    <property type="entry name" value="Gpn"/>
</dbReference>